<organism evidence="1 2">
    <name type="scientific">Mucilaginibacter xinganensis</name>
    <dbReference type="NCBI Taxonomy" id="1234841"/>
    <lineage>
        <taxon>Bacteria</taxon>
        <taxon>Pseudomonadati</taxon>
        <taxon>Bacteroidota</taxon>
        <taxon>Sphingobacteriia</taxon>
        <taxon>Sphingobacteriales</taxon>
        <taxon>Sphingobacteriaceae</taxon>
        <taxon>Mucilaginibacter</taxon>
    </lineage>
</organism>
<dbReference type="KEGG" id="muc:MuYL_4034"/>
<keyword evidence="2" id="KW-1185">Reference proteome</keyword>
<evidence type="ECO:0000313" key="2">
    <source>
        <dbReference type="Proteomes" id="UP000215002"/>
    </source>
</evidence>
<name>A0A223P196_9SPHI</name>
<dbReference type="Proteomes" id="UP000215002">
    <property type="component" value="Chromosome"/>
</dbReference>
<sequence>MTTIKRLGRIKSKTHCDIIQIISDHTQLASLRCKPST</sequence>
<protein>
    <submittedName>
        <fullName evidence="1">Uncharacterized protein</fullName>
    </submittedName>
</protein>
<reference evidence="1 2" key="1">
    <citation type="submission" date="2017-08" db="EMBL/GenBank/DDBJ databases">
        <title>Complete genome sequence of Mucilaginibacter sp. strain BJC16-A31.</title>
        <authorList>
            <consortium name="Henan University of Science and Technology"/>
            <person name="You X."/>
        </authorList>
    </citation>
    <scope>NUCLEOTIDE SEQUENCE [LARGE SCALE GENOMIC DNA]</scope>
    <source>
        <strain evidence="1 2">BJC16-A31</strain>
    </source>
</reference>
<proteinExistence type="predicted"/>
<accession>A0A223P196</accession>
<gene>
    <name evidence="1" type="ORF">MuYL_4034</name>
</gene>
<evidence type="ECO:0000313" key="1">
    <source>
        <dbReference type="EMBL" id="ASU35919.1"/>
    </source>
</evidence>
<dbReference type="EMBL" id="CP022743">
    <property type="protein sequence ID" value="ASU35919.1"/>
    <property type="molecule type" value="Genomic_DNA"/>
</dbReference>
<dbReference type="AlphaFoldDB" id="A0A223P196"/>